<protein>
    <recommendedName>
        <fullName evidence="1">Ubiquitin-like domain-containing protein</fullName>
    </recommendedName>
</protein>
<reference evidence="2" key="1">
    <citation type="submission" date="2018-11" db="EMBL/GenBank/DDBJ databases">
        <authorList>
            <consortium name="Pathogen Informatics"/>
        </authorList>
    </citation>
    <scope>NUCLEOTIDE SEQUENCE</scope>
</reference>
<accession>A0A3S5CFA1</accession>
<feature type="domain" description="Ubiquitin-like" evidence="1">
    <location>
        <begin position="1"/>
        <end position="60"/>
    </location>
</feature>
<dbReference type="InterPro" id="IPR000626">
    <property type="entry name" value="Ubiquitin-like_dom"/>
</dbReference>
<evidence type="ECO:0000313" key="3">
    <source>
        <dbReference type="Proteomes" id="UP000784294"/>
    </source>
</evidence>
<organism evidence="2 3">
    <name type="scientific">Protopolystoma xenopodis</name>
    <dbReference type="NCBI Taxonomy" id="117903"/>
    <lineage>
        <taxon>Eukaryota</taxon>
        <taxon>Metazoa</taxon>
        <taxon>Spiralia</taxon>
        <taxon>Lophotrochozoa</taxon>
        <taxon>Platyhelminthes</taxon>
        <taxon>Monogenea</taxon>
        <taxon>Polyopisthocotylea</taxon>
        <taxon>Polystomatidea</taxon>
        <taxon>Polystomatidae</taxon>
        <taxon>Protopolystoma</taxon>
    </lineage>
</organism>
<proteinExistence type="predicted"/>
<evidence type="ECO:0000259" key="1">
    <source>
        <dbReference type="PROSITE" id="PS50053"/>
    </source>
</evidence>
<dbReference type="Proteomes" id="UP000784294">
    <property type="component" value="Unassembled WGS sequence"/>
</dbReference>
<evidence type="ECO:0000313" key="2">
    <source>
        <dbReference type="EMBL" id="VEL16427.1"/>
    </source>
</evidence>
<feature type="domain" description="Ubiquitin-like" evidence="1">
    <location>
        <begin position="76"/>
        <end position="145"/>
    </location>
</feature>
<dbReference type="PROSITE" id="PS50053">
    <property type="entry name" value="UBIQUITIN_2"/>
    <property type="match status" value="2"/>
</dbReference>
<dbReference type="Gene3D" id="3.10.20.90">
    <property type="entry name" value="Phosphatidylinositol 3-kinase Catalytic Subunit, Chain A, domain 1"/>
    <property type="match status" value="2"/>
</dbReference>
<dbReference type="InterPro" id="IPR050158">
    <property type="entry name" value="Ubiquitin_ubiquitin-like"/>
</dbReference>
<name>A0A3S5CFA1_9PLAT</name>
<dbReference type="InterPro" id="IPR029071">
    <property type="entry name" value="Ubiquitin-like_domsf"/>
</dbReference>
<keyword evidence="3" id="KW-1185">Reference proteome</keyword>
<sequence length="154" mass="17209">MKICLHARNNESIELEVHPKDTFERIKEIIHTERGIPIDKIQIFAGSTVVDDSLTPSQYSSCSGTFYLVTGRDDVIQITVIWDGQDTQLRVSRQESVEGVLYQFKKLLGIKQVRGALSFNGKCLASKKPLKSYGIEEGANLEFTMIAGCVDIID</sequence>
<dbReference type="SUPFAM" id="SSF54236">
    <property type="entry name" value="Ubiquitin-like"/>
    <property type="match status" value="2"/>
</dbReference>
<gene>
    <name evidence="2" type="ORF">PXEA_LOCUS9867</name>
</gene>
<dbReference type="SMART" id="SM00213">
    <property type="entry name" value="UBQ"/>
    <property type="match status" value="2"/>
</dbReference>
<dbReference type="EMBL" id="CAAALY010028437">
    <property type="protein sequence ID" value="VEL16427.1"/>
    <property type="molecule type" value="Genomic_DNA"/>
</dbReference>
<comment type="caution">
    <text evidence="2">The sequence shown here is derived from an EMBL/GenBank/DDBJ whole genome shotgun (WGS) entry which is preliminary data.</text>
</comment>
<dbReference type="Pfam" id="PF00240">
    <property type="entry name" value="ubiquitin"/>
    <property type="match status" value="2"/>
</dbReference>
<dbReference type="PANTHER" id="PTHR10666">
    <property type="entry name" value="UBIQUITIN"/>
    <property type="match status" value="1"/>
</dbReference>
<dbReference type="AlphaFoldDB" id="A0A3S5CFA1"/>